<dbReference type="EMBL" id="FOYM01000002">
    <property type="protein sequence ID" value="SFQ97266.1"/>
    <property type="molecule type" value="Genomic_DNA"/>
</dbReference>
<sequence length="203" mass="22023">MIAIIDYGMGNLRSVAKGFERMGVSVRVTGNPKQLTEARGVVLPGVGAFSDAMRNLYDLGMVEAIHRVVEQGKPFLGICLGLQLLFESSEEWGTTSGLGIFPGRVRRLPSGLKIPHMGWNTLVIKQPCPVFTGIPDDAAFYFVHSYYVDPADPGLTAGSTEYGIEFTSVAARDNIFGIQFHPEKSSALGLRILQNFGGLVKKC</sequence>
<proteinExistence type="inferred from homology"/>
<dbReference type="PROSITE" id="PS51274">
    <property type="entry name" value="GATASE_COBBQ"/>
    <property type="match status" value="1"/>
</dbReference>
<evidence type="ECO:0000259" key="14">
    <source>
        <dbReference type="Pfam" id="PF00117"/>
    </source>
</evidence>
<keyword evidence="8 12" id="KW-0368">Histidine biosynthesis</keyword>
<gene>
    <name evidence="12" type="primary">hisH</name>
    <name evidence="15" type="ORF">SAMN05660706_102151</name>
</gene>
<comment type="subcellular location">
    <subcellularLocation>
        <location evidence="1 12">Cytoplasm</location>
    </subcellularLocation>
</comment>
<accession>A0A1I6CVP2</accession>
<dbReference type="GO" id="GO:0004359">
    <property type="term" value="F:glutaminase activity"/>
    <property type="evidence" value="ECO:0007669"/>
    <property type="project" value="UniProtKB-EC"/>
</dbReference>
<evidence type="ECO:0000256" key="7">
    <source>
        <dbReference type="ARBA" id="ARBA00022962"/>
    </source>
</evidence>
<dbReference type="FunFam" id="3.40.50.880:FF:000009">
    <property type="entry name" value="Imidazole glycerol phosphate synthase subunit HisH"/>
    <property type="match status" value="1"/>
</dbReference>
<keyword evidence="6 12" id="KW-0378">Hydrolase</keyword>
<comment type="catalytic activity">
    <reaction evidence="11 12">
        <text>L-glutamine + H2O = L-glutamate + NH4(+)</text>
        <dbReference type="Rhea" id="RHEA:15889"/>
        <dbReference type="ChEBI" id="CHEBI:15377"/>
        <dbReference type="ChEBI" id="CHEBI:28938"/>
        <dbReference type="ChEBI" id="CHEBI:29985"/>
        <dbReference type="ChEBI" id="CHEBI:58359"/>
        <dbReference type="EC" id="3.5.1.2"/>
    </reaction>
</comment>
<evidence type="ECO:0000256" key="8">
    <source>
        <dbReference type="ARBA" id="ARBA00023102"/>
    </source>
</evidence>
<evidence type="ECO:0000256" key="12">
    <source>
        <dbReference type="HAMAP-Rule" id="MF_00278"/>
    </source>
</evidence>
<dbReference type="EC" id="3.5.1.2" evidence="12"/>
<evidence type="ECO:0000256" key="2">
    <source>
        <dbReference type="ARBA" id="ARBA00005091"/>
    </source>
</evidence>
<dbReference type="NCBIfam" id="TIGR01855">
    <property type="entry name" value="IMP_synth_hisH"/>
    <property type="match status" value="1"/>
</dbReference>
<dbReference type="InterPro" id="IPR017926">
    <property type="entry name" value="GATASE"/>
</dbReference>
<evidence type="ECO:0000256" key="6">
    <source>
        <dbReference type="ARBA" id="ARBA00022801"/>
    </source>
</evidence>
<name>A0A1I6CVP2_9FIRM</name>
<evidence type="ECO:0000256" key="5">
    <source>
        <dbReference type="ARBA" id="ARBA00022605"/>
    </source>
</evidence>
<dbReference type="InterPro" id="IPR010139">
    <property type="entry name" value="Imidazole-glycPsynth_HisH"/>
</dbReference>
<evidence type="ECO:0000256" key="10">
    <source>
        <dbReference type="ARBA" id="ARBA00047838"/>
    </source>
</evidence>
<dbReference type="Proteomes" id="UP000199584">
    <property type="component" value="Unassembled WGS sequence"/>
</dbReference>
<dbReference type="CDD" id="cd01748">
    <property type="entry name" value="GATase1_IGP_Synthase"/>
    <property type="match status" value="1"/>
</dbReference>
<keyword evidence="5 12" id="KW-0028">Amino-acid biosynthesis</keyword>
<dbReference type="HAMAP" id="MF_00278">
    <property type="entry name" value="HisH"/>
    <property type="match status" value="1"/>
</dbReference>
<evidence type="ECO:0000256" key="13">
    <source>
        <dbReference type="PIRSR" id="PIRSR000495-1"/>
    </source>
</evidence>
<dbReference type="PIRSF" id="PIRSF000495">
    <property type="entry name" value="Amidotransf_hisH"/>
    <property type="match status" value="1"/>
</dbReference>
<feature type="active site" description="Nucleophile" evidence="12 13">
    <location>
        <position position="79"/>
    </location>
</feature>
<comment type="function">
    <text evidence="12">IGPS catalyzes the conversion of PRFAR and glutamine to IGP, AICAR and glutamate. The HisH subunit catalyzes the hydrolysis of glutamine to glutamate and ammonia as part of the synthesis of IGP and AICAR. The resulting ammonia molecule is channeled to the active site of HisF.</text>
</comment>
<dbReference type="InterPro" id="IPR029062">
    <property type="entry name" value="Class_I_gatase-like"/>
</dbReference>
<evidence type="ECO:0000256" key="9">
    <source>
        <dbReference type="ARBA" id="ARBA00023239"/>
    </source>
</evidence>
<keyword evidence="16" id="KW-1185">Reference proteome</keyword>
<dbReference type="Pfam" id="PF00117">
    <property type="entry name" value="GATase"/>
    <property type="match status" value="1"/>
</dbReference>
<dbReference type="PANTHER" id="PTHR42701">
    <property type="entry name" value="IMIDAZOLE GLYCEROL PHOSPHATE SYNTHASE SUBUNIT HISH"/>
    <property type="match status" value="1"/>
</dbReference>
<dbReference type="STRING" id="39060.SAMN05660706_102151"/>
<keyword evidence="7 12" id="KW-0315">Glutamine amidotransferase</keyword>
<keyword evidence="9 12" id="KW-0456">Lyase</keyword>
<dbReference type="Gene3D" id="3.40.50.880">
    <property type="match status" value="1"/>
</dbReference>
<evidence type="ECO:0000256" key="3">
    <source>
        <dbReference type="ARBA" id="ARBA00011152"/>
    </source>
</evidence>
<feature type="domain" description="Glutamine amidotransferase" evidence="14">
    <location>
        <begin position="4"/>
        <end position="196"/>
    </location>
</feature>
<protein>
    <recommendedName>
        <fullName evidence="12">Imidazole glycerol phosphate synthase subunit HisH</fullName>
        <ecNumber evidence="12">4.3.2.10</ecNumber>
    </recommendedName>
    <alternativeName>
        <fullName evidence="12">IGP synthase glutaminase subunit</fullName>
        <ecNumber evidence="12">3.5.1.2</ecNumber>
    </alternativeName>
    <alternativeName>
        <fullName evidence="12">IGP synthase subunit HisH</fullName>
    </alternativeName>
    <alternativeName>
        <fullName evidence="12">ImGP synthase subunit HisH</fullName>
        <shortName evidence="12">IGPS subunit HisH</shortName>
    </alternativeName>
</protein>
<organism evidence="15 16">
    <name type="scientific">Desulfoscipio geothermicus DSM 3669</name>
    <dbReference type="NCBI Taxonomy" id="1121426"/>
    <lineage>
        <taxon>Bacteria</taxon>
        <taxon>Bacillati</taxon>
        <taxon>Bacillota</taxon>
        <taxon>Clostridia</taxon>
        <taxon>Eubacteriales</taxon>
        <taxon>Desulfallaceae</taxon>
        <taxon>Desulfoscipio</taxon>
    </lineage>
</organism>
<dbReference type="RefSeq" id="WP_092481816.1">
    <property type="nucleotide sequence ID" value="NZ_FOYM01000002.1"/>
</dbReference>
<comment type="catalytic activity">
    <reaction evidence="10 12">
        <text>5-[(5-phospho-1-deoxy-D-ribulos-1-ylimino)methylamino]-1-(5-phospho-beta-D-ribosyl)imidazole-4-carboxamide + L-glutamine = D-erythro-1-(imidazol-4-yl)glycerol 3-phosphate + 5-amino-1-(5-phospho-beta-D-ribosyl)imidazole-4-carboxamide + L-glutamate + H(+)</text>
        <dbReference type="Rhea" id="RHEA:24793"/>
        <dbReference type="ChEBI" id="CHEBI:15378"/>
        <dbReference type="ChEBI" id="CHEBI:29985"/>
        <dbReference type="ChEBI" id="CHEBI:58278"/>
        <dbReference type="ChEBI" id="CHEBI:58359"/>
        <dbReference type="ChEBI" id="CHEBI:58475"/>
        <dbReference type="ChEBI" id="CHEBI:58525"/>
        <dbReference type="EC" id="4.3.2.10"/>
    </reaction>
</comment>
<dbReference type="EC" id="4.3.2.10" evidence="12"/>
<dbReference type="PROSITE" id="PS51273">
    <property type="entry name" value="GATASE_TYPE_1"/>
    <property type="match status" value="1"/>
</dbReference>
<evidence type="ECO:0000256" key="4">
    <source>
        <dbReference type="ARBA" id="ARBA00022490"/>
    </source>
</evidence>
<dbReference type="GO" id="GO:0000105">
    <property type="term" value="P:L-histidine biosynthetic process"/>
    <property type="evidence" value="ECO:0007669"/>
    <property type="project" value="UniProtKB-UniRule"/>
</dbReference>
<evidence type="ECO:0000256" key="1">
    <source>
        <dbReference type="ARBA" id="ARBA00004496"/>
    </source>
</evidence>
<keyword evidence="15" id="KW-0808">Transferase</keyword>
<feature type="active site" evidence="12 13">
    <location>
        <position position="183"/>
    </location>
</feature>
<dbReference type="PANTHER" id="PTHR42701:SF1">
    <property type="entry name" value="IMIDAZOLE GLYCEROL PHOSPHATE SYNTHASE SUBUNIT HISH"/>
    <property type="match status" value="1"/>
</dbReference>
<evidence type="ECO:0000313" key="16">
    <source>
        <dbReference type="Proteomes" id="UP000199584"/>
    </source>
</evidence>
<dbReference type="UniPathway" id="UPA00031">
    <property type="reaction ID" value="UER00010"/>
</dbReference>
<evidence type="ECO:0000256" key="11">
    <source>
        <dbReference type="ARBA" id="ARBA00049534"/>
    </source>
</evidence>
<dbReference type="GO" id="GO:0000107">
    <property type="term" value="F:imidazoleglycerol-phosphate synthase activity"/>
    <property type="evidence" value="ECO:0007669"/>
    <property type="project" value="UniProtKB-UniRule"/>
</dbReference>
<dbReference type="GO" id="GO:0016829">
    <property type="term" value="F:lyase activity"/>
    <property type="evidence" value="ECO:0007669"/>
    <property type="project" value="UniProtKB-KW"/>
</dbReference>
<reference evidence="16" key="1">
    <citation type="submission" date="2016-10" db="EMBL/GenBank/DDBJ databases">
        <authorList>
            <person name="Varghese N."/>
            <person name="Submissions S."/>
        </authorList>
    </citation>
    <scope>NUCLEOTIDE SEQUENCE [LARGE SCALE GENOMIC DNA]</scope>
    <source>
        <strain evidence="16">DSM 3669</strain>
    </source>
</reference>
<evidence type="ECO:0000313" key="15">
    <source>
        <dbReference type="EMBL" id="SFQ97266.1"/>
    </source>
</evidence>
<dbReference type="GO" id="GO:0005737">
    <property type="term" value="C:cytoplasm"/>
    <property type="evidence" value="ECO:0007669"/>
    <property type="project" value="UniProtKB-SubCell"/>
</dbReference>
<keyword evidence="4 12" id="KW-0963">Cytoplasm</keyword>
<dbReference type="SUPFAM" id="SSF52317">
    <property type="entry name" value="Class I glutamine amidotransferase-like"/>
    <property type="match status" value="1"/>
</dbReference>
<dbReference type="AlphaFoldDB" id="A0A1I6CVP2"/>
<feature type="active site" evidence="12 13">
    <location>
        <position position="181"/>
    </location>
</feature>
<dbReference type="OrthoDB" id="9807137at2"/>
<comment type="pathway">
    <text evidence="2 12">Amino-acid biosynthesis; L-histidine biosynthesis; L-histidine from 5-phospho-alpha-D-ribose 1-diphosphate: step 5/9.</text>
</comment>
<comment type="subunit">
    <text evidence="3 12">Heterodimer of HisH and HisF.</text>
</comment>